<evidence type="ECO:0000259" key="1">
    <source>
        <dbReference type="PROSITE" id="PS50112"/>
    </source>
</evidence>
<dbReference type="SUPFAM" id="SSF55073">
    <property type="entry name" value="Nucleotide cyclase"/>
    <property type="match status" value="1"/>
</dbReference>
<comment type="caution">
    <text evidence="4">The sequence shown here is derived from an EMBL/GenBank/DDBJ whole genome shotgun (WGS) entry which is preliminary data.</text>
</comment>
<dbReference type="InterPro" id="IPR000700">
    <property type="entry name" value="PAS-assoc_C"/>
</dbReference>
<dbReference type="FunFam" id="3.30.70.270:FF:000001">
    <property type="entry name" value="Diguanylate cyclase domain protein"/>
    <property type="match status" value="1"/>
</dbReference>
<dbReference type="InterPro" id="IPR001610">
    <property type="entry name" value="PAC"/>
</dbReference>
<dbReference type="SMART" id="SM00091">
    <property type="entry name" value="PAS"/>
    <property type="match status" value="1"/>
</dbReference>
<dbReference type="SUPFAM" id="SSF55785">
    <property type="entry name" value="PYP-like sensor domain (PAS domain)"/>
    <property type="match status" value="2"/>
</dbReference>
<dbReference type="InterPro" id="IPR000014">
    <property type="entry name" value="PAS"/>
</dbReference>
<dbReference type="PROSITE" id="PS50887">
    <property type="entry name" value="GGDEF"/>
    <property type="match status" value="1"/>
</dbReference>
<dbReference type="Pfam" id="PF13426">
    <property type="entry name" value="PAS_9"/>
    <property type="match status" value="2"/>
</dbReference>
<dbReference type="SMART" id="SM00086">
    <property type="entry name" value="PAC"/>
    <property type="match status" value="2"/>
</dbReference>
<evidence type="ECO:0000259" key="3">
    <source>
        <dbReference type="PROSITE" id="PS50887"/>
    </source>
</evidence>
<dbReference type="PANTHER" id="PTHR44757:SF2">
    <property type="entry name" value="BIOFILM ARCHITECTURE MAINTENANCE PROTEIN MBAA"/>
    <property type="match status" value="1"/>
</dbReference>
<dbReference type="RefSeq" id="WP_183621530.1">
    <property type="nucleotide sequence ID" value="NZ_JACIDX010000001.1"/>
</dbReference>
<dbReference type="EMBL" id="JACIDX010000001">
    <property type="protein sequence ID" value="MBB3953104.1"/>
    <property type="molecule type" value="Genomic_DNA"/>
</dbReference>
<dbReference type="InterPro" id="IPR029787">
    <property type="entry name" value="Nucleotide_cyclase"/>
</dbReference>
<feature type="domain" description="PAC" evidence="2">
    <location>
        <begin position="198"/>
        <end position="250"/>
    </location>
</feature>
<proteinExistence type="predicted"/>
<dbReference type="InterPro" id="IPR000160">
    <property type="entry name" value="GGDEF_dom"/>
</dbReference>
<gene>
    <name evidence="4" type="ORF">GGR38_000016</name>
</gene>
<name>A0A7W6CEC3_9SPHN</name>
<dbReference type="Proteomes" id="UP000548867">
    <property type="component" value="Unassembled WGS sequence"/>
</dbReference>
<evidence type="ECO:0000259" key="2">
    <source>
        <dbReference type="PROSITE" id="PS50113"/>
    </source>
</evidence>
<accession>A0A7W6CEC3</accession>
<dbReference type="InterPro" id="IPR035965">
    <property type="entry name" value="PAS-like_dom_sf"/>
</dbReference>
<reference evidence="4 5" key="1">
    <citation type="submission" date="2020-08" db="EMBL/GenBank/DDBJ databases">
        <title>Genomic Encyclopedia of Type Strains, Phase IV (KMG-IV): sequencing the most valuable type-strain genomes for metagenomic binning, comparative biology and taxonomic classification.</title>
        <authorList>
            <person name="Goeker M."/>
        </authorList>
    </citation>
    <scope>NUCLEOTIDE SEQUENCE [LARGE SCALE GENOMIC DNA]</scope>
    <source>
        <strain evidence="4 5">DSM 27057</strain>
    </source>
</reference>
<dbReference type="InterPro" id="IPR052155">
    <property type="entry name" value="Biofilm_reg_signaling"/>
</dbReference>
<protein>
    <submittedName>
        <fullName evidence="4">Diguanylate cyclase (GGDEF)-like protein/PAS domain S-box-containing protein</fullName>
    </submittedName>
</protein>
<dbReference type="Pfam" id="PF00990">
    <property type="entry name" value="GGDEF"/>
    <property type="match status" value="1"/>
</dbReference>
<dbReference type="CDD" id="cd00130">
    <property type="entry name" value="PAS"/>
    <property type="match status" value="2"/>
</dbReference>
<dbReference type="NCBIfam" id="TIGR00229">
    <property type="entry name" value="sensory_box"/>
    <property type="match status" value="2"/>
</dbReference>
<dbReference type="SMART" id="SM00267">
    <property type="entry name" value="GGDEF"/>
    <property type="match status" value="1"/>
</dbReference>
<dbReference type="PROSITE" id="PS50113">
    <property type="entry name" value="PAC"/>
    <property type="match status" value="2"/>
</dbReference>
<dbReference type="NCBIfam" id="TIGR00254">
    <property type="entry name" value="GGDEF"/>
    <property type="match status" value="1"/>
</dbReference>
<dbReference type="GO" id="GO:0003824">
    <property type="term" value="F:catalytic activity"/>
    <property type="evidence" value="ECO:0007669"/>
    <property type="project" value="UniProtKB-ARBA"/>
</dbReference>
<feature type="domain" description="PAS" evidence="1">
    <location>
        <begin position="1"/>
        <end position="68"/>
    </location>
</feature>
<dbReference type="PROSITE" id="PS50112">
    <property type="entry name" value="PAS"/>
    <property type="match status" value="1"/>
</dbReference>
<organism evidence="4 5">
    <name type="scientific">Novosphingobium sediminicola</name>
    <dbReference type="NCBI Taxonomy" id="563162"/>
    <lineage>
        <taxon>Bacteria</taxon>
        <taxon>Pseudomonadati</taxon>
        <taxon>Pseudomonadota</taxon>
        <taxon>Alphaproteobacteria</taxon>
        <taxon>Sphingomonadales</taxon>
        <taxon>Sphingomonadaceae</taxon>
        <taxon>Novosphingobium</taxon>
    </lineage>
</organism>
<dbReference type="Gene3D" id="3.30.70.270">
    <property type="match status" value="1"/>
</dbReference>
<evidence type="ECO:0000313" key="5">
    <source>
        <dbReference type="Proteomes" id="UP000548867"/>
    </source>
</evidence>
<sequence length="410" mass="45473">MFDIAFEVAAIGMALVDPDGRLLAVNSAFARMLGYDQAEITDVDFRAITHPEDIDADEAQFRRVLAGEIDTYSMEKRYYRKDRSIAYGVLSVATMRDGDGKAQLFVSQIVDISERKLAEHALARANAKLSLAMGMMDCGIWQYDIATRRFTPSPHFIQLVGGHQATAQNYYKLASLVDASDRRAASLRPLLSGAVDRSVTEYRIRIHDGSVRWFRCHRQMLLDDNGRPEQVIGSVIDITEERAQVVHLEKKASTDALTGLLNRRGMKRYVKTIPAADLSTVGIIMLDLDHFKQANDAYGHAAGDAILVEAAGRLRQLVRNNDAVVRLGGDEFAVILRDTDGADARRAVDRVLRAMMETYGYRGQIIRIGASAGLAIGSERDHSVGDIVTRADAALYLAKQQGRNTWRWAA</sequence>
<feature type="domain" description="GGDEF" evidence="3">
    <location>
        <begin position="279"/>
        <end position="410"/>
    </location>
</feature>
<keyword evidence="5" id="KW-1185">Reference proteome</keyword>
<dbReference type="PANTHER" id="PTHR44757">
    <property type="entry name" value="DIGUANYLATE CYCLASE DGCP"/>
    <property type="match status" value="1"/>
</dbReference>
<evidence type="ECO:0000313" key="4">
    <source>
        <dbReference type="EMBL" id="MBB3953104.1"/>
    </source>
</evidence>
<dbReference type="AlphaFoldDB" id="A0A7W6CEC3"/>
<dbReference type="Gene3D" id="3.30.450.20">
    <property type="entry name" value="PAS domain"/>
    <property type="match status" value="2"/>
</dbReference>
<dbReference type="CDD" id="cd01949">
    <property type="entry name" value="GGDEF"/>
    <property type="match status" value="1"/>
</dbReference>
<feature type="domain" description="PAC" evidence="2">
    <location>
        <begin position="72"/>
        <end position="124"/>
    </location>
</feature>
<dbReference type="InterPro" id="IPR043128">
    <property type="entry name" value="Rev_trsase/Diguanyl_cyclase"/>
</dbReference>